<dbReference type="InterPro" id="IPR003439">
    <property type="entry name" value="ABC_transporter-like_ATP-bd"/>
</dbReference>
<dbReference type="Pfam" id="PF00005">
    <property type="entry name" value="ABC_tran"/>
    <property type="match status" value="1"/>
</dbReference>
<dbReference type="AlphaFoldDB" id="A0A9W6T9W9"/>
<dbReference type="PANTHER" id="PTHR19211:SF14">
    <property type="entry name" value="ATP-BINDING CASSETTE SUB-FAMILY F MEMBER 1"/>
    <property type="match status" value="1"/>
</dbReference>
<feature type="domain" description="Chromo" evidence="7">
    <location>
        <begin position="249"/>
        <end position="310"/>
    </location>
</feature>
<dbReference type="PANTHER" id="PTHR19211">
    <property type="entry name" value="ATP-BINDING TRANSPORT PROTEIN-RELATED"/>
    <property type="match status" value="1"/>
</dbReference>
<keyword evidence="5" id="KW-0067">ATP-binding</keyword>
<keyword evidence="4" id="KW-0547">Nucleotide-binding</keyword>
<dbReference type="InterPro" id="IPR017871">
    <property type="entry name" value="ABC_transporter-like_CS"/>
</dbReference>
<keyword evidence="3" id="KW-0677">Repeat</keyword>
<dbReference type="InterPro" id="IPR050611">
    <property type="entry name" value="ABCF"/>
</dbReference>
<evidence type="ECO:0000256" key="4">
    <source>
        <dbReference type="ARBA" id="ARBA00022741"/>
    </source>
</evidence>
<keyword evidence="2" id="KW-0963">Cytoplasm</keyword>
<dbReference type="PROSITE" id="PS50893">
    <property type="entry name" value="ABC_TRANSPORTER_2"/>
    <property type="match status" value="1"/>
</dbReference>
<dbReference type="GO" id="GO:0006412">
    <property type="term" value="P:translation"/>
    <property type="evidence" value="ECO:0007669"/>
    <property type="project" value="UniProtKB-ARBA"/>
</dbReference>
<sequence>MKLELARAMLMKADILLLDEPTNHLDVANVKWLQDYLLEHTDITSLIVSHDSGFLDIVCTDIIHYENKKLAYYKGNLSDFVDQKPEAKSYYTLSDNNVKMHFPPPGILTGVKSNTRAVAKMTDVTFTYPGGTKPSLTHLSCSLSLSSRVAILGPNGAGKSTLIKLLTGEMIPDSGKVEKHPNLRIGYIAQHALQHVEQHKEKTANQYLQWRYKFGDDREVLLKESRKISEDEKDMMAKELDIGDGRGPRQLEAIVGRQKLKKTFQYEVKWKFWLPKYNSWVPKEVLLENGFAKLVQKFDDHEASREGLGYRQLIPTVIRKHFEDVGLDGDIADHTPMGSLSGGQLVKVVIAGAMWNNPHLLVLDEPTNYLDRDSLGGLAVAIREWTGGVVMISHNSEFVSALCPEQWIVENGTMVTKGIAAIDQSKFEDNGGDSEQSKAAADMVKKAANTVPLSKKDEDDSPANIKIRIRKKKMTRNEKKLQEERRRLRHINWLSSPKGTPKPEDTDDEE</sequence>
<dbReference type="InterPro" id="IPR000953">
    <property type="entry name" value="Chromo/chromo_shadow_dom"/>
</dbReference>
<dbReference type="GO" id="GO:0016887">
    <property type="term" value="F:ATP hydrolysis activity"/>
    <property type="evidence" value="ECO:0007669"/>
    <property type="project" value="InterPro"/>
</dbReference>
<organism evidence="9 10">
    <name type="scientific">Candida boidinii</name>
    <name type="common">Yeast</name>
    <dbReference type="NCBI Taxonomy" id="5477"/>
    <lineage>
        <taxon>Eukaryota</taxon>
        <taxon>Fungi</taxon>
        <taxon>Dikarya</taxon>
        <taxon>Ascomycota</taxon>
        <taxon>Saccharomycotina</taxon>
        <taxon>Pichiomycetes</taxon>
        <taxon>Pichiales</taxon>
        <taxon>Pichiaceae</taxon>
        <taxon>Ogataea</taxon>
        <taxon>Ogataea/Candida clade</taxon>
    </lineage>
</organism>
<evidence type="ECO:0000256" key="3">
    <source>
        <dbReference type="ARBA" id="ARBA00022737"/>
    </source>
</evidence>
<accession>A0A9W6T9W9</accession>
<dbReference type="InterPro" id="IPR027417">
    <property type="entry name" value="P-loop_NTPase"/>
</dbReference>
<dbReference type="InterPro" id="IPR023780">
    <property type="entry name" value="Chromo_domain"/>
</dbReference>
<dbReference type="Gene3D" id="3.40.50.300">
    <property type="entry name" value="P-loop containing nucleotide triphosphate hydrolases"/>
    <property type="match status" value="2"/>
</dbReference>
<reference evidence="9" key="1">
    <citation type="submission" date="2023-04" db="EMBL/GenBank/DDBJ databases">
        <title>Candida boidinii NBRC 10035.</title>
        <authorList>
            <person name="Ichikawa N."/>
            <person name="Sato H."/>
            <person name="Tonouchi N."/>
        </authorList>
    </citation>
    <scope>NUCLEOTIDE SEQUENCE</scope>
    <source>
        <strain evidence="9">NBRC 10035</strain>
    </source>
</reference>
<dbReference type="InterPro" id="IPR015688">
    <property type="entry name" value="eEF3_ABC2_chromodomain-like"/>
</dbReference>
<gene>
    <name evidence="9" type="ORF">Cboi02_000698700</name>
</gene>
<dbReference type="SMART" id="SM00382">
    <property type="entry name" value="AAA"/>
    <property type="match status" value="1"/>
</dbReference>
<evidence type="ECO:0000313" key="9">
    <source>
        <dbReference type="EMBL" id="GME85592.1"/>
    </source>
</evidence>
<dbReference type="GO" id="GO:0005524">
    <property type="term" value="F:ATP binding"/>
    <property type="evidence" value="ECO:0007669"/>
    <property type="project" value="UniProtKB-KW"/>
</dbReference>
<dbReference type="GO" id="GO:0005737">
    <property type="term" value="C:cytoplasm"/>
    <property type="evidence" value="ECO:0007669"/>
    <property type="project" value="UniProtKB-SubCell"/>
</dbReference>
<dbReference type="PROSITE" id="PS00211">
    <property type="entry name" value="ABC_TRANSPORTER_1"/>
    <property type="match status" value="1"/>
</dbReference>
<dbReference type="SUPFAM" id="SSF52540">
    <property type="entry name" value="P-loop containing nucleoside triphosphate hydrolases"/>
    <property type="match status" value="2"/>
</dbReference>
<dbReference type="PROSITE" id="PS50013">
    <property type="entry name" value="CHROMO_2"/>
    <property type="match status" value="1"/>
</dbReference>
<keyword evidence="10" id="KW-1185">Reference proteome</keyword>
<dbReference type="Gene3D" id="2.40.50.990">
    <property type="match status" value="1"/>
</dbReference>
<dbReference type="CDD" id="cd18626">
    <property type="entry name" value="CD_eEF3"/>
    <property type="match status" value="1"/>
</dbReference>
<dbReference type="EMBL" id="BSXN01007926">
    <property type="protein sequence ID" value="GME85592.1"/>
    <property type="molecule type" value="Genomic_DNA"/>
</dbReference>
<dbReference type="FunFam" id="2.40.50.990:FF:000002">
    <property type="entry name" value="mRNA export factor elf1"/>
    <property type="match status" value="1"/>
</dbReference>
<protein>
    <submittedName>
        <fullName evidence="9">Unnamed protein product</fullName>
    </submittedName>
</protein>
<feature type="compositionally biased region" description="Basic and acidic residues" evidence="6">
    <location>
        <begin position="475"/>
        <end position="486"/>
    </location>
</feature>
<feature type="domain" description="ABC transporter" evidence="8">
    <location>
        <begin position="119"/>
        <end position="436"/>
    </location>
</feature>
<dbReference type="Proteomes" id="UP001165120">
    <property type="component" value="Unassembled WGS sequence"/>
</dbReference>
<comment type="caution">
    <text evidence="9">The sequence shown here is derived from an EMBL/GenBank/DDBJ whole genome shotgun (WGS) entry which is preliminary data.</text>
</comment>
<evidence type="ECO:0000256" key="2">
    <source>
        <dbReference type="ARBA" id="ARBA00022490"/>
    </source>
</evidence>
<name>A0A9W6T9W9_CANBO</name>
<evidence type="ECO:0000256" key="1">
    <source>
        <dbReference type="ARBA" id="ARBA00004496"/>
    </source>
</evidence>
<evidence type="ECO:0000259" key="8">
    <source>
        <dbReference type="PROSITE" id="PS50893"/>
    </source>
</evidence>
<dbReference type="SMART" id="SM00298">
    <property type="entry name" value="CHROMO"/>
    <property type="match status" value="1"/>
</dbReference>
<feature type="region of interest" description="Disordered" evidence="6">
    <location>
        <begin position="451"/>
        <end position="510"/>
    </location>
</feature>
<evidence type="ECO:0000313" key="10">
    <source>
        <dbReference type="Proteomes" id="UP001165120"/>
    </source>
</evidence>
<evidence type="ECO:0000256" key="5">
    <source>
        <dbReference type="ARBA" id="ARBA00022840"/>
    </source>
</evidence>
<dbReference type="InterPro" id="IPR047038">
    <property type="entry name" value="eEF3_chromodomain-like_sf"/>
</dbReference>
<evidence type="ECO:0000259" key="7">
    <source>
        <dbReference type="PROSITE" id="PS50013"/>
    </source>
</evidence>
<comment type="subcellular location">
    <subcellularLocation>
        <location evidence="1">Cytoplasm</location>
    </subcellularLocation>
</comment>
<dbReference type="InterPro" id="IPR003593">
    <property type="entry name" value="AAA+_ATPase"/>
</dbReference>
<dbReference type="Pfam" id="PF00385">
    <property type="entry name" value="Chromo"/>
    <property type="match status" value="1"/>
</dbReference>
<proteinExistence type="predicted"/>
<evidence type="ECO:0000256" key="6">
    <source>
        <dbReference type="SAM" id="MobiDB-lite"/>
    </source>
</evidence>